<dbReference type="CDD" id="cd01635">
    <property type="entry name" value="Glycosyltransferase_GTB-type"/>
    <property type="match status" value="1"/>
</dbReference>
<evidence type="ECO:0000256" key="1">
    <source>
        <dbReference type="SAM" id="Phobius"/>
    </source>
</evidence>
<keyword evidence="1" id="KW-1133">Transmembrane helix</keyword>
<name>A0A517W3V1_9PLAN</name>
<keyword evidence="1" id="KW-0472">Membrane</keyword>
<dbReference type="AlphaFoldDB" id="A0A517W3V1"/>
<dbReference type="KEGG" id="gaw:V144x_54460"/>
<sequence>MRKFVLIDQSIKNAGGHHLEYALRVLKAAKAQGMETILAVNKKCDPIQSQFIDQVEYIFTNTFWENMVKSRGRRLIGGSKFLGLMRSIKNDLLYKILYSQTGMIYNELRSQSTLKMIKNYVGKEDVGSLSAFRIVLTKLLLTIIQGVKSILQRINRLFYKLGPFGRILRRLCLFVIILLLSPLILLYLIPQYLVLKKAGPQYNILFAKEVCNLLSRSQIKSNDVTFVPTLGETELQGLLELSQNLKIEQPAWHLLFRRNLFNGRNPSYSKQFEETQEARIVFNRFVHEKEKGQFYFYTDTDHLTKQYNSLGAMKFTTLPIPHDSTLQKSKTQVGNGPLVISYIGDARTEKGFQALPKLISDLEAKGIDAGQVHYRFQSNFNVPEGEPAPRVAKAVLSNYSENYIELLEGPFNSEEYASLINDSDIVLIPYDSNNYYARSSGVLAEALVAGIPVVVPAGTWMSSAFTQEVQNYLKKQFKESLINLNSSLNFPSIDVCVPKQISNLILELEWNYPSEGMQCHLQVQRQVRPSDEDQQCFWIDSNSDTLVLEPIADKVYCCIRSNEPGCYKISLNLNDSTRSFNDIDQLKAQIKNVTVKGIETEIPSGVIGATYYNINRVSDSVRELINHYPHYLEGALTYKQKWYAEHSAENLVHQLVSQSQNGDGL</sequence>
<protein>
    <recommendedName>
        <fullName evidence="4">Glycosyl transferases group 1</fullName>
    </recommendedName>
</protein>
<dbReference type="Proteomes" id="UP000318704">
    <property type="component" value="Chromosome"/>
</dbReference>
<dbReference type="EMBL" id="CP037920">
    <property type="protein sequence ID" value="QDT99932.1"/>
    <property type="molecule type" value="Genomic_DNA"/>
</dbReference>
<dbReference type="Gene3D" id="3.40.50.2000">
    <property type="entry name" value="Glycogen Phosphorylase B"/>
    <property type="match status" value="1"/>
</dbReference>
<dbReference type="SUPFAM" id="SSF53756">
    <property type="entry name" value="UDP-Glycosyltransferase/glycogen phosphorylase"/>
    <property type="match status" value="1"/>
</dbReference>
<evidence type="ECO:0000313" key="2">
    <source>
        <dbReference type="EMBL" id="QDT99932.1"/>
    </source>
</evidence>
<evidence type="ECO:0008006" key="4">
    <source>
        <dbReference type="Google" id="ProtNLM"/>
    </source>
</evidence>
<evidence type="ECO:0000313" key="3">
    <source>
        <dbReference type="Proteomes" id="UP000318704"/>
    </source>
</evidence>
<dbReference type="RefSeq" id="WP_144989862.1">
    <property type="nucleotide sequence ID" value="NZ_CP037920.1"/>
</dbReference>
<organism evidence="2 3">
    <name type="scientific">Gimesia aquarii</name>
    <dbReference type="NCBI Taxonomy" id="2527964"/>
    <lineage>
        <taxon>Bacteria</taxon>
        <taxon>Pseudomonadati</taxon>
        <taxon>Planctomycetota</taxon>
        <taxon>Planctomycetia</taxon>
        <taxon>Planctomycetales</taxon>
        <taxon>Planctomycetaceae</taxon>
        <taxon>Gimesia</taxon>
    </lineage>
</organism>
<proteinExistence type="predicted"/>
<keyword evidence="1" id="KW-0812">Transmembrane</keyword>
<accession>A0A517W3V1</accession>
<feature type="transmembrane region" description="Helical" evidence="1">
    <location>
        <begin position="171"/>
        <end position="189"/>
    </location>
</feature>
<gene>
    <name evidence="2" type="ORF">V144x_54460</name>
</gene>
<reference evidence="2 3" key="1">
    <citation type="submission" date="2019-03" db="EMBL/GenBank/DDBJ databases">
        <title>Deep-cultivation of Planctomycetes and their phenomic and genomic characterization uncovers novel biology.</title>
        <authorList>
            <person name="Wiegand S."/>
            <person name="Jogler M."/>
            <person name="Boedeker C."/>
            <person name="Pinto D."/>
            <person name="Vollmers J."/>
            <person name="Rivas-Marin E."/>
            <person name="Kohn T."/>
            <person name="Peeters S.H."/>
            <person name="Heuer A."/>
            <person name="Rast P."/>
            <person name="Oberbeckmann S."/>
            <person name="Bunk B."/>
            <person name="Jeske O."/>
            <person name="Meyerdierks A."/>
            <person name="Storesund J.E."/>
            <person name="Kallscheuer N."/>
            <person name="Luecker S."/>
            <person name="Lage O.M."/>
            <person name="Pohl T."/>
            <person name="Merkel B.J."/>
            <person name="Hornburger P."/>
            <person name="Mueller R.-W."/>
            <person name="Bruemmer F."/>
            <person name="Labrenz M."/>
            <person name="Spormann A.M."/>
            <person name="Op den Camp H."/>
            <person name="Overmann J."/>
            <person name="Amann R."/>
            <person name="Jetten M.S.M."/>
            <person name="Mascher T."/>
            <person name="Medema M.H."/>
            <person name="Devos D.P."/>
            <person name="Kaster A.-K."/>
            <person name="Ovreas L."/>
            <person name="Rohde M."/>
            <person name="Galperin M.Y."/>
            <person name="Jogler C."/>
        </authorList>
    </citation>
    <scope>NUCLEOTIDE SEQUENCE [LARGE SCALE GENOMIC DNA]</scope>
    <source>
        <strain evidence="2 3">V144</strain>
    </source>
</reference>